<dbReference type="EMBL" id="CP108084">
    <property type="protein sequence ID" value="WUP47277.1"/>
    <property type="molecule type" value="Genomic_DNA"/>
</dbReference>
<dbReference type="RefSeq" id="WP_328850259.1">
    <property type="nucleotide sequence ID" value="NZ_CP108084.1"/>
</dbReference>
<accession>A0ABZ1S1I1</accession>
<evidence type="ECO:0000313" key="1">
    <source>
        <dbReference type="EMBL" id="WUP47277.1"/>
    </source>
</evidence>
<sequence length="127" mass="13613">MRNASVLIDEVEYANQVTRARLVPDTPIQTLRTLVPDGAITDVDSTVWTLELSGVQSYKADGLAKFLTDNAGQKVEMVLTPKLGTGEDTATVTVTCVPVEFGGEQGAFRTFEVELPVEGQPVFGIAV</sequence>
<protein>
    <submittedName>
        <fullName evidence="1">Uncharacterized protein</fullName>
    </submittedName>
</protein>
<dbReference type="Proteomes" id="UP001432190">
    <property type="component" value="Chromosome"/>
</dbReference>
<evidence type="ECO:0000313" key="2">
    <source>
        <dbReference type="Proteomes" id="UP001432190"/>
    </source>
</evidence>
<keyword evidence="2" id="KW-1185">Reference proteome</keyword>
<proteinExistence type="predicted"/>
<name>A0ABZ1S1I1_9ACTN</name>
<reference evidence="1" key="1">
    <citation type="submission" date="2022-10" db="EMBL/GenBank/DDBJ databases">
        <title>The complete genomes of actinobacterial strains from the NBC collection.</title>
        <authorList>
            <person name="Joergensen T.S."/>
            <person name="Alvarez Arevalo M."/>
            <person name="Sterndorff E.B."/>
            <person name="Faurdal D."/>
            <person name="Vuksanovic O."/>
            <person name="Mourched A.-S."/>
            <person name="Charusanti P."/>
            <person name="Shaw S."/>
            <person name="Blin K."/>
            <person name="Weber T."/>
        </authorList>
    </citation>
    <scope>NUCLEOTIDE SEQUENCE</scope>
    <source>
        <strain evidence="1">NBC_00256</strain>
    </source>
</reference>
<organism evidence="1 2">
    <name type="scientific">Micromonospora globbae</name>
    <dbReference type="NCBI Taxonomy" id="1894969"/>
    <lineage>
        <taxon>Bacteria</taxon>
        <taxon>Bacillati</taxon>
        <taxon>Actinomycetota</taxon>
        <taxon>Actinomycetes</taxon>
        <taxon>Micromonosporales</taxon>
        <taxon>Micromonosporaceae</taxon>
        <taxon>Micromonospora</taxon>
    </lineage>
</organism>
<gene>
    <name evidence="1" type="ORF">OG994_16635</name>
</gene>